<dbReference type="AlphaFoldDB" id="A0A1M7JUR4"/>
<feature type="binding site" evidence="9">
    <location>
        <position position="14"/>
    </location>
    <ligand>
        <name>ATP</name>
        <dbReference type="ChEBI" id="CHEBI:30616"/>
    </ligand>
</feature>
<evidence type="ECO:0000256" key="3">
    <source>
        <dbReference type="ARBA" id="ARBA00022679"/>
    </source>
</evidence>
<comment type="pathway">
    <text evidence="1 9">Polyol metabolism; glycerol degradation via glycerol kinase pathway; sn-glycerol 3-phosphate from glycerol: step 1/1.</text>
</comment>
<dbReference type="InterPro" id="IPR005999">
    <property type="entry name" value="Glycerol_kin"/>
</dbReference>
<feature type="binding site" evidence="9">
    <location>
        <position position="309"/>
    </location>
    <ligand>
        <name>ADP</name>
        <dbReference type="ChEBI" id="CHEBI:456216"/>
    </ligand>
</feature>
<dbReference type="PANTHER" id="PTHR10196:SF69">
    <property type="entry name" value="GLYCEROL KINASE"/>
    <property type="match status" value="1"/>
</dbReference>
<feature type="binding site" evidence="9">
    <location>
        <position position="410"/>
    </location>
    <ligand>
        <name>ADP</name>
        <dbReference type="ChEBI" id="CHEBI:456216"/>
    </ligand>
</feature>
<dbReference type="Pfam" id="PF00370">
    <property type="entry name" value="FGGY_N"/>
    <property type="match status" value="1"/>
</dbReference>
<feature type="domain" description="Carbohydrate kinase FGGY N-terminal" evidence="11">
    <location>
        <begin position="6"/>
        <end position="251"/>
    </location>
</feature>
<feature type="binding site" evidence="9">
    <location>
        <position position="244"/>
    </location>
    <ligand>
        <name>glycerol</name>
        <dbReference type="ChEBI" id="CHEBI:17754"/>
    </ligand>
</feature>
<comment type="similarity">
    <text evidence="2 9 10">Belongs to the FGGY kinase family.</text>
</comment>
<feature type="binding site" evidence="9">
    <location>
        <position position="84"/>
    </location>
    <ligand>
        <name>glycerol</name>
        <dbReference type="ChEBI" id="CHEBI:17754"/>
    </ligand>
</feature>
<dbReference type="FunFam" id="3.30.420.40:FF:000007">
    <property type="entry name" value="Glycerol kinase"/>
    <property type="match status" value="1"/>
</dbReference>
<keyword evidence="7 9" id="KW-0067">ATP-binding</keyword>
<dbReference type="Gene3D" id="3.30.420.40">
    <property type="match status" value="2"/>
</dbReference>
<dbReference type="OrthoDB" id="9805576at2"/>
<feature type="binding site" evidence="9">
    <location>
        <position position="13"/>
    </location>
    <ligand>
        <name>ATP</name>
        <dbReference type="ChEBI" id="CHEBI:30616"/>
    </ligand>
</feature>
<dbReference type="GO" id="GO:0005829">
    <property type="term" value="C:cytosol"/>
    <property type="evidence" value="ECO:0007669"/>
    <property type="project" value="TreeGrafter"/>
</dbReference>
<feature type="binding site" evidence="9">
    <location>
        <position position="83"/>
    </location>
    <ligand>
        <name>glycerol</name>
        <dbReference type="ChEBI" id="CHEBI:17754"/>
    </ligand>
</feature>
<dbReference type="EC" id="2.7.1.30" evidence="9"/>
<comment type="activity regulation">
    <text evidence="9">Inhibited by fructose 1,6-bisphosphate (FBP).</text>
</comment>
<evidence type="ECO:0000256" key="1">
    <source>
        <dbReference type="ARBA" id="ARBA00005190"/>
    </source>
</evidence>
<dbReference type="NCBIfam" id="TIGR01311">
    <property type="entry name" value="glycerol_kin"/>
    <property type="match status" value="1"/>
</dbReference>
<dbReference type="STRING" id="1302687.SAMN05444267_10556"/>
<evidence type="ECO:0000313" key="14">
    <source>
        <dbReference type="Proteomes" id="UP000184364"/>
    </source>
</evidence>
<feature type="binding site" evidence="9">
    <location>
        <position position="244"/>
    </location>
    <ligand>
        <name>sn-glycerol 3-phosphate</name>
        <dbReference type="ChEBI" id="CHEBI:57597"/>
    </ligand>
</feature>
<dbReference type="InterPro" id="IPR018485">
    <property type="entry name" value="FGGY_C"/>
</dbReference>
<dbReference type="PANTHER" id="PTHR10196">
    <property type="entry name" value="SUGAR KINASE"/>
    <property type="match status" value="1"/>
</dbReference>
<feature type="binding site" evidence="9">
    <location>
        <position position="135"/>
    </location>
    <ligand>
        <name>sn-glycerol 3-phosphate</name>
        <dbReference type="ChEBI" id="CHEBI:57597"/>
    </ligand>
</feature>
<dbReference type="PROSITE" id="PS00933">
    <property type="entry name" value="FGGY_KINASES_1"/>
    <property type="match status" value="1"/>
</dbReference>
<dbReference type="InterPro" id="IPR018484">
    <property type="entry name" value="FGGY_N"/>
</dbReference>
<evidence type="ECO:0000256" key="8">
    <source>
        <dbReference type="ARBA" id="ARBA00052101"/>
    </source>
</evidence>
<gene>
    <name evidence="9" type="primary">glpK</name>
    <name evidence="13" type="ORF">SAMN05444267_10556</name>
</gene>
<feature type="binding site" evidence="9">
    <location>
        <position position="410"/>
    </location>
    <ligand>
        <name>ATP</name>
        <dbReference type="ChEBI" id="CHEBI:30616"/>
    </ligand>
</feature>
<dbReference type="FunFam" id="3.30.420.40:FF:000008">
    <property type="entry name" value="Glycerol kinase"/>
    <property type="match status" value="1"/>
</dbReference>
<dbReference type="NCBIfam" id="NF000756">
    <property type="entry name" value="PRK00047.1"/>
    <property type="match status" value="1"/>
</dbReference>
<feature type="binding site" evidence="9">
    <location>
        <position position="83"/>
    </location>
    <ligand>
        <name>sn-glycerol 3-phosphate</name>
        <dbReference type="ChEBI" id="CHEBI:57597"/>
    </ligand>
</feature>
<proteinExistence type="inferred from homology"/>
<feature type="binding site" evidence="9">
    <location>
        <position position="17"/>
    </location>
    <ligand>
        <name>ADP</name>
        <dbReference type="ChEBI" id="CHEBI:456216"/>
    </ligand>
</feature>
<dbReference type="PROSITE" id="PS00445">
    <property type="entry name" value="FGGY_KINASES_2"/>
    <property type="match status" value="1"/>
</dbReference>
<evidence type="ECO:0000259" key="12">
    <source>
        <dbReference type="Pfam" id="PF02782"/>
    </source>
</evidence>
<dbReference type="InterPro" id="IPR018483">
    <property type="entry name" value="Carb_kinase_FGGY_CS"/>
</dbReference>
<dbReference type="InterPro" id="IPR043129">
    <property type="entry name" value="ATPase_NBD"/>
</dbReference>
<feature type="binding site" evidence="9">
    <location>
        <position position="245"/>
    </location>
    <ligand>
        <name>glycerol</name>
        <dbReference type="ChEBI" id="CHEBI:17754"/>
    </ligand>
</feature>
<comment type="catalytic activity">
    <reaction evidence="8 9">
        <text>glycerol + ATP = sn-glycerol 3-phosphate + ADP + H(+)</text>
        <dbReference type="Rhea" id="RHEA:21644"/>
        <dbReference type="ChEBI" id="CHEBI:15378"/>
        <dbReference type="ChEBI" id="CHEBI:17754"/>
        <dbReference type="ChEBI" id="CHEBI:30616"/>
        <dbReference type="ChEBI" id="CHEBI:57597"/>
        <dbReference type="ChEBI" id="CHEBI:456216"/>
        <dbReference type="EC" id="2.7.1.30"/>
    </reaction>
</comment>
<accession>A0A1M7JUR4</accession>
<dbReference type="GO" id="GO:0005524">
    <property type="term" value="F:ATP binding"/>
    <property type="evidence" value="ECO:0007669"/>
    <property type="project" value="UniProtKB-UniRule"/>
</dbReference>
<feature type="binding site" evidence="9">
    <location>
        <position position="13"/>
    </location>
    <ligand>
        <name>sn-glycerol 3-phosphate</name>
        <dbReference type="ChEBI" id="CHEBI:57597"/>
    </ligand>
</feature>
<feature type="binding site" evidence="9">
    <location>
        <position position="13"/>
    </location>
    <ligand>
        <name>ADP</name>
        <dbReference type="ChEBI" id="CHEBI:456216"/>
    </ligand>
</feature>
<reference evidence="14" key="1">
    <citation type="submission" date="2016-11" db="EMBL/GenBank/DDBJ databases">
        <authorList>
            <person name="Varghese N."/>
            <person name="Submissions S."/>
        </authorList>
    </citation>
    <scope>NUCLEOTIDE SEQUENCE [LARGE SCALE GENOMIC DNA]</scope>
    <source>
        <strain evidence="14">DSM 26899</strain>
    </source>
</reference>
<dbReference type="EMBL" id="FRAV01000055">
    <property type="protein sequence ID" value="SHM56724.1"/>
    <property type="molecule type" value="Genomic_DNA"/>
</dbReference>
<evidence type="ECO:0000256" key="5">
    <source>
        <dbReference type="ARBA" id="ARBA00022777"/>
    </source>
</evidence>
<feature type="binding site" evidence="9">
    <location>
        <position position="266"/>
    </location>
    <ligand>
        <name>ATP</name>
        <dbReference type="ChEBI" id="CHEBI:30616"/>
    </ligand>
</feature>
<comment type="caution">
    <text evidence="9">Lacks conserved residue(s) required for the propagation of feature annotation.</text>
</comment>
<feature type="binding site" evidence="9">
    <location>
        <position position="84"/>
    </location>
    <ligand>
        <name>sn-glycerol 3-phosphate</name>
        <dbReference type="ChEBI" id="CHEBI:57597"/>
    </ligand>
</feature>
<feature type="domain" description="Carbohydrate kinase FGGY C-terminal" evidence="12">
    <location>
        <begin position="261"/>
        <end position="449"/>
    </location>
</feature>
<keyword evidence="5 9" id="KW-0418">Kinase</keyword>
<dbReference type="GO" id="GO:0006072">
    <property type="term" value="P:glycerol-3-phosphate metabolic process"/>
    <property type="evidence" value="ECO:0007669"/>
    <property type="project" value="InterPro"/>
</dbReference>
<keyword evidence="3 9" id="KW-0808">Transferase</keyword>
<organism evidence="13 14">
    <name type="scientific">Chryseobacterium polytrichastri</name>
    <dbReference type="NCBI Taxonomy" id="1302687"/>
    <lineage>
        <taxon>Bacteria</taxon>
        <taxon>Pseudomonadati</taxon>
        <taxon>Bacteroidota</taxon>
        <taxon>Flavobacteriia</taxon>
        <taxon>Flavobacteriales</taxon>
        <taxon>Weeksellaceae</taxon>
        <taxon>Chryseobacterium group</taxon>
        <taxon>Chryseobacterium</taxon>
    </lineage>
</organism>
<dbReference type="GO" id="GO:0004370">
    <property type="term" value="F:glycerol kinase activity"/>
    <property type="evidence" value="ECO:0007669"/>
    <property type="project" value="UniProtKB-UniRule"/>
</dbReference>
<dbReference type="Proteomes" id="UP000184364">
    <property type="component" value="Unassembled WGS sequence"/>
</dbReference>
<sequence length="498" mass="55151">MREKLILALDQGTTSSRAILFNHSGEIEYISQKSFEQIFPTPGWVEHDPNEIWSSQISVAAEIIAKAGISGLEVAAIGITNQRETTIVWDKETGEPIYNAIVWQDRRTSKYCDELKEEGHTDMIKKKTGLVLDAYFSATKLKWILDHVDGAREKAEAGKLCFGTVDTWLVWKLTRGKMFITDVSNASRTMLLNIHTLDWDNELLELFNIPRAILPEVKQSSEIYGETATTLFSTKIPIAGIAGDQQAALFGQMCTTPGMVKNTYGTGCFLLMNTGKEAVESKNNLLTTVAWKINGEVNYALEGSVFVGGAAIQWLRDGLKLINSAEEINDLAKTVEDNGGVYFVPALTGLGAPYWDQYARGTIVGVTRGTTNGHIARATLEGIAFQVYDIVKAMEADSGRPSLELRVDGGASASDLLMQIQSDLFSVKITRPKTLETTALGAAYLAGLAVGYWKNIDEIQSQWIVDKDFHPQLEKEKSAQMVHFWHKAVQRSQNWIED</sequence>
<evidence type="ECO:0000256" key="2">
    <source>
        <dbReference type="ARBA" id="ARBA00009156"/>
    </source>
</evidence>
<name>A0A1M7JUR4_9FLAO</name>
<feature type="binding site" evidence="9">
    <location>
        <position position="135"/>
    </location>
    <ligand>
        <name>glycerol</name>
        <dbReference type="ChEBI" id="CHEBI:17754"/>
    </ligand>
</feature>
<dbReference type="UniPathway" id="UPA00618">
    <property type="reaction ID" value="UER00672"/>
</dbReference>
<comment type="function">
    <text evidence="9">Key enzyme in the regulation of glycerol uptake and metabolism. Catalyzes the phosphorylation of glycerol to yield sn-glycerol 3-phosphate.</text>
</comment>
<feature type="binding site" evidence="9">
    <location>
        <position position="266"/>
    </location>
    <ligand>
        <name>ADP</name>
        <dbReference type="ChEBI" id="CHEBI:456216"/>
    </ligand>
</feature>
<keyword evidence="14" id="KW-1185">Reference proteome</keyword>
<dbReference type="SUPFAM" id="SSF53067">
    <property type="entry name" value="Actin-like ATPase domain"/>
    <property type="match status" value="2"/>
</dbReference>
<keyword evidence="4 9" id="KW-0547">Nucleotide-binding</keyword>
<evidence type="ECO:0000256" key="10">
    <source>
        <dbReference type="RuleBase" id="RU003733"/>
    </source>
</evidence>
<dbReference type="CDD" id="cd07786">
    <property type="entry name" value="FGGY_EcGK_like"/>
    <property type="match status" value="1"/>
</dbReference>
<dbReference type="PIRSF" id="PIRSF000538">
    <property type="entry name" value="GlpK"/>
    <property type="match status" value="1"/>
</dbReference>
<protein>
    <recommendedName>
        <fullName evidence="9">Glycerol kinase</fullName>
        <ecNumber evidence="9">2.7.1.30</ecNumber>
    </recommendedName>
    <alternativeName>
        <fullName evidence="9">ATP:glycerol 3-phosphotransferase</fullName>
    </alternativeName>
    <alternativeName>
        <fullName evidence="9">Glycerokinase</fullName>
        <shortName evidence="9">GK</shortName>
    </alternativeName>
</protein>
<evidence type="ECO:0000256" key="4">
    <source>
        <dbReference type="ARBA" id="ARBA00022741"/>
    </source>
</evidence>
<feature type="binding site" evidence="9">
    <location>
        <position position="309"/>
    </location>
    <ligand>
        <name>ATP</name>
        <dbReference type="ChEBI" id="CHEBI:30616"/>
    </ligand>
</feature>
<dbReference type="InterPro" id="IPR000577">
    <property type="entry name" value="Carb_kinase_FGGY"/>
</dbReference>
<evidence type="ECO:0000259" key="11">
    <source>
        <dbReference type="Pfam" id="PF00370"/>
    </source>
</evidence>
<evidence type="ECO:0000256" key="9">
    <source>
        <dbReference type="HAMAP-Rule" id="MF_00186"/>
    </source>
</evidence>
<dbReference type="GO" id="GO:0019563">
    <property type="term" value="P:glycerol catabolic process"/>
    <property type="evidence" value="ECO:0007669"/>
    <property type="project" value="UniProtKB-UniRule"/>
</dbReference>
<keyword evidence="6 9" id="KW-0319">Glycerol metabolism</keyword>
<dbReference type="RefSeq" id="WP_073297724.1">
    <property type="nucleotide sequence ID" value="NZ_FRAV01000055.1"/>
</dbReference>
<dbReference type="HAMAP" id="MF_00186">
    <property type="entry name" value="Glycerol_kin"/>
    <property type="match status" value="1"/>
</dbReference>
<feature type="binding site" evidence="9">
    <location>
        <position position="313"/>
    </location>
    <ligand>
        <name>ATP</name>
        <dbReference type="ChEBI" id="CHEBI:30616"/>
    </ligand>
</feature>
<evidence type="ECO:0000313" key="13">
    <source>
        <dbReference type="EMBL" id="SHM56724.1"/>
    </source>
</evidence>
<evidence type="ECO:0000256" key="7">
    <source>
        <dbReference type="ARBA" id="ARBA00022840"/>
    </source>
</evidence>
<evidence type="ECO:0000256" key="6">
    <source>
        <dbReference type="ARBA" id="ARBA00022798"/>
    </source>
</evidence>
<feature type="binding site" evidence="9">
    <location>
        <position position="15"/>
    </location>
    <ligand>
        <name>ATP</name>
        <dbReference type="ChEBI" id="CHEBI:30616"/>
    </ligand>
</feature>
<dbReference type="Pfam" id="PF02782">
    <property type="entry name" value="FGGY_C"/>
    <property type="match status" value="1"/>
</dbReference>